<gene>
    <name evidence="2" type="ORF">ATANTOWER_032756</name>
</gene>
<protein>
    <submittedName>
        <fullName evidence="2">Uncharacterized protein</fullName>
    </submittedName>
</protein>
<evidence type="ECO:0000256" key="1">
    <source>
        <dbReference type="SAM" id="MobiDB-lite"/>
    </source>
</evidence>
<proteinExistence type="predicted"/>
<evidence type="ECO:0000313" key="3">
    <source>
        <dbReference type="Proteomes" id="UP001345963"/>
    </source>
</evidence>
<evidence type="ECO:0000313" key="2">
    <source>
        <dbReference type="EMBL" id="MED6235749.1"/>
    </source>
</evidence>
<sequence>SSFPVPRVDKETTISPMSKDKTSPASIQAETNRRTLEQSKLIITESKAGKISPVQPCSELIIAPPPPWPFSCTPQESSTSVIAAFITPKQLDVEEKNELKKQISENVLSETLFQTASELDYEDVVKKSLNQRQKSGGLFLEEDDSRCDTIKRCPTG</sequence>
<feature type="non-terminal residue" evidence="2">
    <location>
        <position position="1"/>
    </location>
</feature>
<dbReference type="Proteomes" id="UP001345963">
    <property type="component" value="Unassembled WGS sequence"/>
</dbReference>
<accession>A0ABU7AE05</accession>
<keyword evidence="3" id="KW-1185">Reference proteome</keyword>
<comment type="caution">
    <text evidence="2">The sequence shown here is derived from an EMBL/GenBank/DDBJ whole genome shotgun (WGS) entry which is preliminary data.</text>
</comment>
<dbReference type="EMBL" id="JAHUTI010010816">
    <property type="protein sequence ID" value="MED6235749.1"/>
    <property type="molecule type" value="Genomic_DNA"/>
</dbReference>
<feature type="region of interest" description="Disordered" evidence="1">
    <location>
        <begin position="1"/>
        <end position="33"/>
    </location>
</feature>
<reference evidence="2 3" key="1">
    <citation type="submission" date="2021-07" db="EMBL/GenBank/DDBJ databases">
        <authorList>
            <person name="Palmer J.M."/>
        </authorList>
    </citation>
    <scope>NUCLEOTIDE SEQUENCE [LARGE SCALE GENOMIC DNA]</scope>
    <source>
        <strain evidence="2 3">AT_MEX2019</strain>
        <tissue evidence="2">Muscle</tissue>
    </source>
</reference>
<feature type="compositionally biased region" description="Basic and acidic residues" evidence="1">
    <location>
        <begin position="7"/>
        <end position="22"/>
    </location>
</feature>
<organism evidence="2 3">
    <name type="scientific">Ataeniobius toweri</name>
    <dbReference type="NCBI Taxonomy" id="208326"/>
    <lineage>
        <taxon>Eukaryota</taxon>
        <taxon>Metazoa</taxon>
        <taxon>Chordata</taxon>
        <taxon>Craniata</taxon>
        <taxon>Vertebrata</taxon>
        <taxon>Euteleostomi</taxon>
        <taxon>Actinopterygii</taxon>
        <taxon>Neopterygii</taxon>
        <taxon>Teleostei</taxon>
        <taxon>Neoteleostei</taxon>
        <taxon>Acanthomorphata</taxon>
        <taxon>Ovalentaria</taxon>
        <taxon>Atherinomorphae</taxon>
        <taxon>Cyprinodontiformes</taxon>
        <taxon>Goodeidae</taxon>
        <taxon>Ataeniobius</taxon>
    </lineage>
</organism>
<name>A0ABU7AE05_9TELE</name>